<feature type="transmembrane region" description="Helical" evidence="1">
    <location>
        <begin position="6"/>
        <end position="31"/>
    </location>
</feature>
<keyword evidence="1" id="KW-1133">Transmembrane helix</keyword>
<proteinExistence type="predicted"/>
<evidence type="ECO:0000313" key="3">
    <source>
        <dbReference type="Proteomes" id="UP000295070"/>
    </source>
</evidence>
<comment type="caution">
    <text evidence="2">The sequence shown here is derived from an EMBL/GenBank/DDBJ whole genome shotgun (WGS) entry which is preliminary data.</text>
</comment>
<dbReference type="EMBL" id="SCKG01000008">
    <property type="protein sequence ID" value="TDH09882.1"/>
    <property type="molecule type" value="Genomic_DNA"/>
</dbReference>
<keyword evidence="1" id="KW-0472">Membrane</keyword>
<protein>
    <submittedName>
        <fullName evidence="2">Uncharacterized protein</fullName>
    </submittedName>
</protein>
<evidence type="ECO:0000256" key="1">
    <source>
        <dbReference type="SAM" id="Phobius"/>
    </source>
</evidence>
<name>A0A484D3Q9_PERFV</name>
<keyword evidence="1" id="KW-0812">Transmembrane</keyword>
<evidence type="ECO:0000313" key="2">
    <source>
        <dbReference type="EMBL" id="TDH09882.1"/>
    </source>
</evidence>
<accession>A0A484D3Q9</accession>
<gene>
    <name evidence="2" type="ORF">EPR50_G00090100</name>
</gene>
<sequence length="68" mass="7780">MQWLNSLPWLFQLGFLGFALCCYGAAFAFLLKKVTLLHMATFSMMVNSVAMQVCLVHKHQTCFILDHL</sequence>
<keyword evidence="3" id="KW-1185">Reference proteome</keyword>
<dbReference type="AlphaFoldDB" id="A0A484D3Q9"/>
<dbReference type="Proteomes" id="UP000295070">
    <property type="component" value="Chromosome 8"/>
</dbReference>
<reference evidence="2 3" key="1">
    <citation type="submission" date="2019-01" db="EMBL/GenBank/DDBJ databases">
        <title>A chromosome-scale genome assembly of the yellow perch, Perca flavescens.</title>
        <authorList>
            <person name="Feron R."/>
            <person name="Morvezen R."/>
            <person name="Bestin A."/>
            <person name="Haffray P."/>
            <person name="Klopp C."/>
            <person name="Zahm M."/>
            <person name="Cabau C."/>
            <person name="Roques C."/>
            <person name="Donnadieu C."/>
            <person name="Bouchez O."/>
            <person name="Christie M."/>
            <person name="Larson W."/>
            <person name="Guiguen Y."/>
        </authorList>
    </citation>
    <scope>NUCLEOTIDE SEQUENCE [LARGE SCALE GENOMIC DNA]</scope>
    <source>
        <strain evidence="2">YP-PL-M2</strain>
        <tissue evidence="2">Blood</tissue>
    </source>
</reference>
<organism evidence="2 3">
    <name type="scientific">Perca flavescens</name>
    <name type="common">American yellow perch</name>
    <name type="synonym">Morone flavescens</name>
    <dbReference type="NCBI Taxonomy" id="8167"/>
    <lineage>
        <taxon>Eukaryota</taxon>
        <taxon>Metazoa</taxon>
        <taxon>Chordata</taxon>
        <taxon>Craniata</taxon>
        <taxon>Vertebrata</taxon>
        <taxon>Euteleostomi</taxon>
        <taxon>Actinopterygii</taxon>
        <taxon>Neopterygii</taxon>
        <taxon>Teleostei</taxon>
        <taxon>Neoteleostei</taxon>
        <taxon>Acanthomorphata</taxon>
        <taxon>Eupercaria</taxon>
        <taxon>Perciformes</taxon>
        <taxon>Percoidei</taxon>
        <taxon>Percidae</taxon>
        <taxon>Percinae</taxon>
        <taxon>Perca</taxon>
    </lineage>
</organism>